<keyword evidence="2" id="KW-0472">Membrane</keyword>
<keyword evidence="2" id="KW-1133">Transmembrane helix</keyword>
<feature type="transmembrane region" description="Helical" evidence="2">
    <location>
        <begin position="131"/>
        <end position="148"/>
    </location>
</feature>
<feature type="compositionally biased region" description="Basic and acidic residues" evidence="1">
    <location>
        <begin position="224"/>
        <end position="256"/>
    </location>
</feature>
<dbReference type="RefSeq" id="WP_229920624.1">
    <property type="nucleotide sequence ID" value="NZ_BMVL01000009.1"/>
</dbReference>
<dbReference type="InterPro" id="IPR013901">
    <property type="entry name" value="Anthrone_oxy"/>
</dbReference>
<gene>
    <name evidence="3" type="ORF">J2Z77_006585</name>
</gene>
<keyword evidence="4" id="KW-1185">Reference proteome</keyword>
<feature type="region of interest" description="Disordered" evidence="1">
    <location>
        <begin position="183"/>
        <end position="256"/>
    </location>
</feature>
<keyword evidence="2" id="KW-0812">Transmembrane</keyword>
<dbReference type="EMBL" id="JAGGLQ010000019">
    <property type="protein sequence ID" value="MBP2040730.1"/>
    <property type="molecule type" value="Genomic_DNA"/>
</dbReference>
<evidence type="ECO:0000313" key="4">
    <source>
        <dbReference type="Proteomes" id="UP001519310"/>
    </source>
</evidence>
<dbReference type="Pfam" id="PF08592">
    <property type="entry name" value="Anthrone_oxy"/>
    <property type="match status" value="1"/>
</dbReference>
<accession>A0ABS4LF31</accession>
<evidence type="ECO:0000256" key="2">
    <source>
        <dbReference type="SAM" id="Phobius"/>
    </source>
</evidence>
<feature type="transmembrane region" description="Helical" evidence="2">
    <location>
        <begin position="53"/>
        <end position="72"/>
    </location>
</feature>
<evidence type="ECO:0000313" key="3">
    <source>
        <dbReference type="EMBL" id="MBP2040730.1"/>
    </source>
</evidence>
<comment type="caution">
    <text evidence="3">The sequence shown here is derived from an EMBL/GenBank/DDBJ whole genome shotgun (WGS) entry which is preliminary data.</text>
</comment>
<evidence type="ECO:0000256" key="1">
    <source>
        <dbReference type="SAM" id="MobiDB-lite"/>
    </source>
</evidence>
<dbReference type="Proteomes" id="UP001519310">
    <property type="component" value="Unassembled WGS sequence"/>
</dbReference>
<feature type="transmembrane region" description="Helical" evidence="2">
    <location>
        <begin position="79"/>
        <end position="102"/>
    </location>
</feature>
<sequence length="256" mass="27840">MRIRILQALALLATGLLAGAFGYGAANLVPTFNAVPLDMRLSFHAELMKMNGITMQAAMAVSTLSSLTLATLTRGRARLIAGTAGLLTLASFLITRLCNVPINGRIKQWALTAAPADHAEILRRWELFNNLRTLTALTAFVLLIVLVLRRPPARASSEQLASQSRMQTVAVRVSVIGEESVPHASRGVAVMDGRQEKGQEPGTGREAQEHHRPGDPAQPRPGRSSREKGQKGGQEKTSRRREDDLLREEDLHGEGF</sequence>
<name>A0ABS4LF31_STRAV</name>
<organism evidence="3 4">
    <name type="scientific">Streptomyces avidinii</name>
    <dbReference type="NCBI Taxonomy" id="1895"/>
    <lineage>
        <taxon>Bacteria</taxon>
        <taxon>Bacillati</taxon>
        <taxon>Actinomycetota</taxon>
        <taxon>Actinomycetes</taxon>
        <taxon>Kitasatosporales</taxon>
        <taxon>Streptomycetaceae</taxon>
        <taxon>Streptomyces</taxon>
    </lineage>
</organism>
<proteinExistence type="predicted"/>
<protein>
    <submittedName>
        <fullName evidence="3">Membrane protein</fullName>
    </submittedName>
</protein>
<reference evidence="3 4" key="1">
    <citation type="submission" date="2021-03" db="EMBL/GenBank/DDBJ databases">
        <title>Genomic Encyclopedia of Type Strains, Phase IV (KMG-IV): sequencing the most valuable type-strain genomes for metagenomic binning, comparative biology and taxonomic classification.</title>
        <authorList>
            <person name="Goeker M."/>
        </authorList>
    </citation>
    <scope>NUCLEOTIDE SEQUENCE [LARGE SCALE GENOMIC DNA]</scope>
    <source>
        <strain evidence="3 4">DSM 40526</strain>
    </source>
</reference>